<protein>
    <submittedName>
        <fullName evidence="1">Uncharacterized protein</fullName>
    </submittedName>
</protein>
<dbReference type="EMBL" id="IACM01045831">
    <property type="protein sequence ID" value="LAB24238.1"/>
    <property type="molecule type" value="Transcribed_RNA"/>
</dbReference>
<reference evidence="1" key="2">
    <citation type="submission" date="2017-11" db="EMBL/GenBank/DDBJ databases">
        <title>Coralsnake Venomics: Analyses of Venom Gland Transcriptomes and Proteomes of Six Brazilian Taxa.</title>
        <authorList>
            <person name="Aird S.D."/>
            <person name="Jorge da Silva N."/>
            <person name="Qiu L."/>
            <person name="Villar-Briones A."/>
            <person name="Aparecida-Saddi V."/>
            <person name="Campos-Telles M.P."/>
            <person name="Grau M."/>
            <person name="Mikheyev A.S."/>
        </authorList>
    </citation>
    <scope>NUCLEOTIDE SEQUENCE</scope>
    <source>
        <tissue evidence="1">Venom_gland</tissue>
    </source>
</reference>
<proteinExistence type="predicted"/>
<sequence length="126" mass="14771">MGERYSLQSVKCWKALERNTTQLRLLMNSHINTGLKFGEAINKHHAQTLITRERWWLVPRRGGRGDKKSSLQYVHCVTWYLQFVCFFTTHTDTQTQKVCQLILLQPKMWLASGWFLDKGGTENEQA</sequence>
<evidence type="ECO:0000313" key="1">
    <source>
        <dbReference type="EMBL" id="LAB24238.1"/>
    </source>
</evidence>
<dbReference type="AlphaFoldDB" id="A0A2D4LTJ7"/>
<reference evidence="1" key="1">
    <citation type="submission" date="2017-07" db="EMBL/GenBank/DDBJ databases">
        <authorList>
            <person name="Mikheyev A."/>
            <person name="Grau M."/>
        </authorList>
    </citation>
    <scope>NUCLEOTIDE SEQUENCE</scope>
    <source>
        <tissue evidence="1">Venom_gland</tissue>
    </source>
</reference>
<name>A0A2D4LTJ7_9SAUR</name>
<organism evidence="1">
    <name type="scientific">Micrurus spixii</name>
    <name type="common">Amazon coral snake</name>
    <dbReference type="NCBI Taxonomy" id="129469"/>
    <lineage>
        <taxon>Eukaryota</taxon>
        <taxon>Metazoa</taxon>
        <taxon>Chordata</taxon>
        <taxon>Craniata</taxon>
        <taxon>Vertebrata</taxon>
        <taxon>Euteleostomi</taxon>
        <taxon>Lepidosauria</taxon>
        <taxon>Squamata</taxon>
        <taxon>Bifurcata</taxon>
        <taxon>Unidentata</taxon>
        <taxon>Episquamata</taxon>
        <taxon>Toxicofera</taxon>
        <taxon>Serpentes</taxon>
        <taxon>Colubroidea</taxon>
        <taxon>Elapidae</taxon>
        <taxon>Elapinae</taxon>
        <taxon>Micrurus</taxon>
    </lineage>
</organism>
<accession>A0A2D4LTJ7</accession>